<dbReference type="Proteomes" id="UP001174677">
    <property type="component" value="Chromosome 4"/>
</dbReference>
<accession>A0ABQ9MS46</accession>
<keyword evidence="4" id="KW-0472">Membrane</keyword>
<evidence type="ECO:0000256" key="2">
    <source>
        <dbReference type="RuleBase" id="RU361260"/>
    </source>
</evidence>
<feature type="compositionally biased region" description="Pro residues" evidence="3">
    <location>
        <begin position="414"/>
        <end position="424"/>
    </location>
</feature>
<dbReference type="InterPro" id="IPR027643">
    <property type="entry name" value="Formin-like_plant"/>
</dbReference>
<dbReference type="Gene3D" id="1.20.58.2220">
    <property type="entry name" value="Formin, FH2 domain"/>
    <property type="match status" value="1"/>
</dbReference>
<evidence type="ECO:0000313" key="6">
    <source>
        <dbReference type="EMBL" id="KAJ9182748.1"/>
    </source>
</evidence>
<dbReference type="InterPro" id="IPR015425">
    <property type="entry name" value="FH2_Formin"/>
</dbReference>
<feature type="transmembrane region" description="Helical" evidence="4">
    <location>
        <begin position="221"/>
        <end position="242"/>
    </location>
</feature>
<proteinExistence type="inferred from homology"/>
<feature type="region of interest" description="Disordered" evidence="3">
    <location>
        <begin position="902"/>
        <end position="961"/>
    </location>
</feature>
<reference evidence="6" key="1">
    <citation type="journal article" date="2023" name="Plant Biotechnol. J.">
        <title>Chromosome-level wild Hevea brasiliensis genome provides new tools for genomic-assisted breeding and valuable loci to elevate rubber yield.</title>
        <authorList>
            <person name="Cheng H."/>
            <person name="Song X."/>
            <person name="Hu Y."/>
            <person name="Wu T."/>
            <person name="Yang Q."/>
            <person name="An Z."/>
            <person name="Feng S."/>
            <person name="Deng Z."/>
            <person name="Wu W."/>
            <person name="Zeng X."/>
            <person name="Tu M."/>
            <person name="Wang X."/>
            <person name="Huang H."/>
        </authorList>
    </citation>
    <scope>NUCLEOTIDE SEQUENCE</scope>
    <source>
        <strain evidence="6">MT/VB/25A 57/8</strain>
    </source>
</reference>
<keyword evidence="7" id="KW-1185">Reference proteome</keyword>
<keyword evidence="4" id="KW-1133">Transmembrane helix</keyword>
<sequence length="961" mass="105978">MLTMVIQQQMIRIQSNYVLFLVILLCTSLVWSLEHRKRTEEVSLSQLVDPMTEEVDEGMVELLWVSCRLDLICLKEANEDLNFCFPEEISDAASESNSKSRSLTKEHFRKMIKVQNPQWKQTLLGCMRKNNILFHASRESGSNIQHSRYLDSAFPMPDGPKRNLLQSASDPVLTDKSLAADLAPSFEGGDESPPSDMEVASAGSVSDPNVEPDSHRNNRKVIVIAVVVTAAVTSAFAALFFFCCTKICRRSSGGRLNDEKPLLSLSLSDYSTGSHKSFGLLNSIKEENFDHQSFNKNSSHHRKGSSLDSIMSDVLRASLDEIALSAESIGKSSNTIALVPPPPGRVDSMLPLKPPPGRVDSMLPLKPPHGRAVPLPPEPPASLRPPPSKAGPPPPPPPHALPPPPARASGSVGPRPPGPPPPPTVTSGAKSGPSPPPPPKGGPAPPRPPPPLPMGSKVPRPPSGLKRPPNAAPVEGDGAEGDANTPKAKLKPFFWDKVLANPDNSMVWHQIKAGSFQFNEEMIETLFGYAPTDRNRSDRKKESSSHDSAFHYIQILDTKKAQNLSILLRALNVTIEEVCDALHEGNELPIELLQTLLKMAPTADEELKLRLYSGELSQLGNAERFLKVLVDIPFTYKRLEALLFMCTLQEEVATTKESFETLEVACKELKNSRLFLKLLEAVLKTGNRMNDGTFRGRAQAFKLDTLLKLSDVKGTDGKTTLLHFVVQEIIRSEGVRAARAARESRTFSNISVKTDDLLEDVTPDTEYDYRKTGLQVVSRLSSELENVKKAAVIDADSLTGTVAKLGYSLLKTQDFLNKDMKSLEEDSEFHEALKSFVQTAEVDVMWLLEEEKRIMALVKSTGDYFHGNAGKDEGLRLFVIVRDFLIILDKVCKQVGEAQKMSEKSLKKEASTASSHSSRQQQQISPDPRQQQQISPDIRSRLFPAIQERKIENSSSDDESE</sequence>
<evidence type="ECO:0000256" key="4">
    <source>
        <dbReference type="SAM" id="Phobius"/>
    </source>
</evidence>
<comment type="caution">
    <text evidence="6">The sequence shown here is derived from an EMBL/GenBank/DDBJ whole genome shotgun (WGS) entry which is preliminary data.</text>
</comment>
<feature type="region of interest" description="Disordered" evidence="3">
    <location>
        <begin position="333"/>
        <end position="487"/>
    </location>
</feature>
<feature type="region of interest" description="Disordered" evidence="3">
    <location>
        <begin position="183"/>
        <end position="214"/>
    </location>
</feature>
<feature type="compositionally biased region" description="Pro residues" evidence="3">
    <location>
        <begin position="374"/>
        <end position="406"/>
    </location>
</feature>
<dbReference type="SUPFAM" id="SSF101447">
    <property type="entry name" value="Formin homology 2 domain (FH2 domain)"/>
    <property type="match status" value="1"/>
</dbReference>
<dbReference type="PANTHER" id="PTHR23213:SF269">
    <property type="entry name" value="FORMIN-LIKE PROTEIN 5"/>
    <property type="match status" value="1"/>
</dbReference>
<dbReference type="InterPro" id="IPR042201">
    <property type="entry name" value="FH2_Formin_sf"/>
</dbReference>
<evidence type="ECO:0000256" key="1">
    <source>
        <dbReference type="ARBA" id="ARBA00025793"/>
    </source>
</evidence>
<comment type="similarity">
    <text evidence="1">Belongs to the formin-like family. Class-I subfamily.</text>
</comment>
<dbReference type="PROSITE" id="PS51444">
    <property type="entry name" value="FH2"/>
    <property type="match status" value="1"/>
</dbReference>
<feature type="compositionally biased region" description="Pro residues" evidence="3">
    <location>
        <begin position="433"/>
        <end position="453"/>
    </location>
</feature>
<dbReference type="SMART" id="SM00498">
    <property type="entry name" value="FH2"/>
    <property type="match status" value="1"/>
</dbReference>
<gene>
    <name evidence="6" type="ORF">P3X46_006706</name>
</gene>
<feature type="compositionally biased region" description="Low complexity" evidence="3">
    <location>
        <begin position="911"/>
        <end position="937"/>
    </location>
</feature>
<dbReference type="EMBL" id="JARPOI010000004">
    <property type="protein sequence ID" value="KAJ9182748.1"/>
    <property type="molecule type" value="Genomic_DNA"/>
</dbReference>
<organism evidence="6 7">
    <name type="scientific">Hevea brasiliensis</name>
    <name type="common">Para rubber tree</name>
    <name type="synonym">Siphonia brasiliensis</name>
    <dbReference type="NCBI Taxonomy" id="3981"/>
    <lineage>
        <taxon>Eukaryota</taxon>
        <taxon>Viridiplantae</taxon>
        <taxon>Streptophyta</taxon>
        <taxon>Embryophyta</taxon>
        <taxon>Tracheophyta</taxon>
        <taxon>Spermatophyta</taxon>
        <taxon>Magnoliopsida</taxon>
        <taxon>eudicotyledons</taxon>
        <taxon>Gunneridae</taxon>
        <taxon>Pentapetalae</taxon>
        <taxon>rosids</taxon>
        <taxon>fabids</taxon>
        <taxon>Malpighiales</taxon>
        <taxon>Euphorbiaceae</taxon>
        <taxon>Crotonoideae</taxon>
        <taxon>Micrandreae</taxon>
        <taxon>Hevea</taxon>
    </lineage>
</organism>
<keyword evidence="4" id="KW-0812">Transmembrane</keyword>
<evidence type="ECO:0000259" key="5">
    <source>
        <dbReference type="PROSITE" id="PS51444"/>
    </source>
</evidence>
<dbReference type="Pfam" id="PF02181">
    <property type="entry name" value="FH2"/>
    <property type="match status" value="1"/>
</dbReference>
<feature type="domain" description="FH2" evidence="5">
    <location>
        <begin position="480"/>
        <end position="914"/>
    </location>
</feature>
<protein>
    <recommendedName>
        <fullName evidence="2">Formin-like protein</fullName>
    </recommendedName>
</protein>
<evidence type="ECO:0000313" key="7">
    <source>
        <dbReference type="Proteomes" id="UP001174677"/>
    </source>
</evidence>
<evidence type="ECO:0000256" key="3">
    <source>
        <dbReference type="SAM" id="MobiDB-lite"/>
    </source>
</evidence>
<dbReference type="PANTHER" id="PTHR23213">
    <property type="entry name" value="FORMIN-RELATED"/>
    <property type="match status" value="1"/>
</dbReference>
<name>A0ABQ9MS46_HEVBR</name>
<feature type="transmembrane region" description="Helical" evidence="4">
    <location>
        <begin position="15"/>
        <end position="33"/>
    </location>
</feature>